<dbReference type="EMBL" id="LABX01000106">
    <property type="protein sequence ID" value="KMO34302.1"/>
    <property type="molecule type" value="Genomic_DNA"/>
</dbReference>
<evidence type="ECO:0000313" key="2">
    <source>
        <dbReference type="Proteomes" id="UP000035929"/>
    </source>
</evidence>
<dbReference type="PATRIC" id="fig|270351.6.peg.328"/>
<dbReference type="Proteomes" id="UP000035929">
    <property type="component" value="Unassembled WGS sequence"/>
</dbReference>
<comment type="caution">
    <text evidence="1">The sequence shown here is derived from an EMBL/GenBank/DDBJ whole genome shotgun (WGS) entry which is preliminary data.</text>
</comment>
<reference evidence="1 2" key="1">
    <citation type="submission" date="2015-03" db="EMBL/GenBank/DDBJ databases">
        <title>Genome sequencing of Methylobacterium aquaticum DSM16371 type strain.</title>
        <authorList>
            <person name="Chaudhry V."/>
            <person name="Patil P.B."/>
        </authorList>
    </citation>
    <scope>NUCLEOTIDE SEQUENCE [LARGE SCALE GENOMIC DNA]</scope>
    <source>
        <strain evidence="1 2">DSM 16371</strain>
    </source>
</reference>
<accession>A0A0J6SL07</accession>
<organism evidence="1 2">
    <name type="scientific">Methylobacterium aquaticum</name>
    <dbReference type="NCBI Taxonomy" id="270351"/>
    <lineage>
        <taxon>Bacteria</taxon>
        <taxon>Pseudomonadati</taxon>
        <taxon>Pseudomonadota</taxon>
        <taxon>Alphaproteobacteria</taxon>
        <taxon>Hyphomicrobiales</taxon>
        <taxon>Methylobacteriaceae</taxon>
        <taxon>Methylobacterium</taxon>
    </lineage>
</organism>
<gene>
    <name evidence="1" type="ORF">VP06_14625</name>
</gene>
<name>A0A0J6SL07_9HYPH</name>
<dbReference type="AlphaFoldDB" id="A0A0J6SL07"/>
<proteinExistence type="predicted"/>
<evidence type="ECO:0000313" key="1">
    <source>
        <dbReference type="EMBL" id="KMO34302.1"/>
    </source>
</evidence>
<protein>
    <submittedName>
        <fullName evidence="1">Uncharacterized protein</fullName>
    </submittedName>
</protein>
<sequence length="72" mass="7825">MVSCSDETCAVRPEVTGETLEEGAEAWNRRDAVTGDMLAALRQAYLSLECRPELRRTAGIVASAIEKAEGRL</sequence>